<name>E1LDW9_9FIRM</name>
<dbReference type="RefSeq" id="WP_005381664.1">
    <property type="nucleotide sequence ID" value="NZ_AEDS01000067.1"/>
</dbReference>
<dbReference type="AlphaFoldDB" id="E1LDW9"/>
<accession>E1LDW9</accession>
<gene>
    <name evidence="1" type="ORF">HMPREF9684_0886</name>
</gene>
<dbReference type="EMBL" id="AEDS01000067">
    <property type="protein sequence ID" value="EFL57208.1"/>
    <property type="molecule type" value="Genomic_DNA"/>
</dbReference>
<organism evidence="1 2">
    <name type="scientific">Veillonella atypica ACS-134-V-Col7a</name>
    <dbReference type="NCBI Taxonomy" id="866778"/>
    <lineage>
        <taxon>Bacteria</taxon>
        <taxon>Bacillati</taxon>
        <taxon>Bacillota</taxon>
        <taxon>Negativicutes</taxon>
        <taxon>Veillonellales</taxon>
        <taxon>Veillonellaceae</taxon>
        <taxon>Veillonella</taxon>
    </lineage>
</organism>
<proteinExistence type="predicted"/>
<dbReference type="Proteomes" id="UP000005942">
    <property type="component" value="Unassembled WGS sequence"/>
</dbReference>
<reference evidence="1 2" key="1">
    <citation type="submission" date="2010-08" db="EMBL/GenBank/DDBJ databases">
        <authorList>
            <person name="Durkin A.S."/>
            <person name="Madupu R."/>
            <person name="Torralba M."/>
            <person name="Gillis M."/>
            <person name="Methe B."/>
            <person name="Sutton G."/>
            <person name="Nelson K.E."/>
        </authorList>
    </citation>
    <scope>NUCLEOTIDE SEQUENCE [LARGE SCALE GENOMIC DNA]</scope>
    <source>
        <strain evidence="1 2">ACS-134-V-Col7a</strain>
    </source>
</reference>
<comment type="caution">
    <text evidence="1">The sequence shown here is derived from an EMBL/GenBank/DDBJ whole genome shotgun (WGS) entry which is preliminary data.</text>
</comment>
<protein>
    <recommendedName>
        <fullName evidence="3">WYL domain-containing protein</fullName>
    </recommendedName>
</protein>
<evidence type="ECO:0000313" key="1">
    <source>
        <dbReference type="EMBL" id="EFL57208.1"/>
    </source>
</evidence>
<sequence length="493" mass="57467">MPVIVTPLAIESDYIGNRDYLICLYKNNKESYRIDQIQDIALLNNTSDINKDILTSKCKLRHRFELRFYKDTNYDLIRNRFLNIFRNFLIEQQTDTIEYEDFVLQTNDGQLIVPILRTFLPYIHIRSTIPVSLFTRFIKDLNDTQKPFQLQEKNKDSTNKYIKGTEESSKEATFVDPLLNELSSIIFLTQYRIQQDLINGHTYSTDDLKFICKNRPLRNPNEPELENDVFELSITKNLIINDNKKLLPLFKHLPKTIITTAEHKFIKDLIMDERVNWMLSPILQTKLIEATQSIENTLPDTLWHNKTITTDESLNTIESLTICHNAIINEESILCEHNDKNIELLPYKLEYNVATNGFNILAYSIANQTFEYYSINTLNSITAIEPSISIDLNSRYLKDFENEQLSATFEIYDIKNAIDRCFTAFTNYEITGNEIIPNSNIYTITVPFKTYQQKDLINRLLSLGSAIHVKAPDVLANQINQIFIKAIERHTSQ</sequence>
<evidence type="ECO:0008006" key="3">
    <source>
        <dbReference type="Google" id="ProtNLM"/>
    </source>
</evidence>
<evidence type="ECO:0000313" key="2">
    <source>
        <dbReference type="Proteomes" id="UP000005942"/>
    </source>
</evidence>